<name>A0A183ETM2_9BILA</name>
<dbReference type="Proteomes" id="UP000271098">
    <property type="component" value="Unassembled WGS sequence"/>
</dbReference>
<keyword evidence="2" id="KW-1185">Reference proteome</keyword>
<dbReference type="WBParaSite" id="GPUH_0002434301-mRNA-1">
    <property type="protein sequence ID" value="GPUH_0002434301-mRNA-1"/>
    <property type="gene ID" value="GPUH_0002434301"/>
</dbReference>
<organism evidence="3">
    <name type="scientific">Gongylonema pulchrum</name>
    <dbReference type="NCBI Taxonomy" id="637853"/>
    <lineage>
        <taxon>Eukaryota</taxon>
        <taxon>Metazoa</taxon>
        <taxon>Ecdysozoa</taxon>
        <taxon>Nematoda</taxon>
        <taxon>Chromadorea</taxon>
        <taxon>Rhabditida</taxon>
        <taxon>Spirurina</taxon>
        <taxon>Spiruromorpha</taxon>
        <taxon>Spiruroidea</taxon>
        <taxon>Gongylonematidae</taxon>
        <taxon>Gongylonema</taxon>
    </lineage>
</organism>
<reference evidence="3" key="1">
    <citation type="submission" date="2016-06" db="UniProtKB">
        <authorList>
            <consortium name="WormBaseParasite"/>
        </authorList>
    </citation>
    <scope>IDENTIFICATION</scope>
</reference>
<dbReference type="AlphaFoldDB" id="A0A183ETM2"/>
<evidence type="ECO:0000313" key="1">
    <source>
        <dbReference type="EMBL" id="VDN42674.1"/>
    </source>
</evidence>
<reference evidence="1 2" key="2">
    <citation type="submission" date="2018-11" db="EMBL/GenBank/DDBJ databases">
        <authorList>
            <consortium name="Pathogen Informatics"/>
        </authorList>
    </citation>
    <scope>NUCLEOTIDE SEQUENCE [LARGE SCALE GENOMIC DNA]</scope>
</reference>
<sequence>MHGKQKYQFEQGNSITAKILVVESRLAAQKKPIEKHLSDYVKIMKYTDLNSWSVKSSAQKSHQQLFRLIKQFKLLGNEPVAPLFDELLPVPGATVLRPIKCPNPRTEALSCTGPGESVTNAASEILTRLEVDAAKLEQIEKVTFELKNI</sequence>
<evidence type="ECO:0000313" key="3">
    <source>
        <dbReference type="WBParaSite" id="GPUH_0002434301-mRNA-1"/>
    </source>
</evidence>
<dbReference type="EMBL" id="UYRT01100710">
    <property type="protein sequence ID" value="VDN42674.1"/>
    <property type="molecule type" value="Genomic_DNA"/>
</dbReference>
<gene>
    <name evidence="1" type="ORF">GPUH_LOCUS24311</name>
</gene>
<protein>
    <submittedName>
        <fullName evidence="3">CDT1 domain-containing protein</fullName>
    </submittedName>
</protein>
<proteinExistence type="predicted"/>
<evidence type="ECO:0000313" key="2">
    <source>
        <dbReference type="Proteomes" id="UP000271098"/>
    </source>
</evidence>
<dbReference type="OrthoDB" id="5867246at2759"/>
<accession>A0A183ETM2</accession>